<evidence type="ECO:0000313" key="3">
    <source>
        <dbReference type="Proteomes" id="UP000032046"/>
    </source>
</evidence>
<protein>
    <submittedName>
        <fullName evidence="2">ATPase AAA</fullName>
    </submittedName>
</protein>
<dbReference type="AlphaFoldDB" id="A0A0D0I6N1"/>
<dbReference type="PANTHER" id="PTHR42990">
    <property type="entry name" value="ATPASE"/>
    <property type="match status" value="1"/>
</dbReference>
<dbReference type="InterPro" id="IPR027417">
    <property type="entry name" value="P-loop_NTPase"/>
</dbReference>
<proteinExistence type="predicted"/>
<gene>
    <name evidence="2" type="ORF">ST44_04905</name>
</gene>
<reference evidence="2 3" key="1">
    <citation type="submission" date="2015-01" db="EMBL/GenBank/DDBJ databases">
        <title>Comparative genomics of non-oral Prevotella species.</title>
        <authorList>
            <person name="Accetto T."/>
            <person name="Nograsek B."/>
            <person name="Avgustin G."/>
        </authorList>
    </citation>
    <scope>NUCLEOTIDE SEQUENCE [LARGE SCALE GENOMIC DNA]</scope>
    <source>
        <strain evidence="2 3">P5-119</strain>
    </source>
</reference>
<dbReference type="SUPFAM" id="SSF52540">
    <property type="entry name" value="P-loop containing nucleoside triphosphate hydrolases"/>
    <property type="match status" value="1"/>
</dbReference>
<evidence type="ECO:0000259" key="1">
    <source>
        <dbReference type="Pfam" id="PF13173"/>
    </source>
</evidence>
<dbReference type="EMBL" id="JXQK01000048">
    <property type="protein sequence ID" value="KIP63076.1"/>
    <property type="molecule type" value="Genomic_DNA"/>
</dbReference>
<comment type="caution">
    <text evidence="2">The sequence shown here is derived from an EMBL/GenBank/DDBJ whole genome shotgun (WGS) entry which is preliminary data.</text>
</comment>
<dbReference type="InterPro" id="IPR041682">
    <property type="entry name" value="AAA_14"/>
</dbReference>
<keyword evidence="3" id="KW-1185">Reference proteome</keyword>
<sequence>MEAFFRTHNYLVEHTDAPVRRLLMDEVDWNDRMIGIKGSRGVGKTTFLLQYAKENFELGNKKCLYVNMNNFYFQCRGIADFAGEFYRNGGRVLLIDQVFKEPNWASELRKCYDLYPNLHIVFTGSSVMRLKDENYELSGIVKSYNLRGFSFREFINLQTGNNFEPFTLDDIVENHEKLVRKILPYVSPLKYFQDYVHHGFYPFYREHRNYSENLLKTMNMMTEVDILFIKQIELKYLAKIKKLFYLLAVNGTKAPNISQLAIDIETSRATVMNYIKYLADARLINILYPVGQEFPKKPPMVVMHNPNLMYAIYPIIADKQAVMENFFINALWKDHVVNKGNKNGHFIVDEKYDFTISDATHSSRSRGSANTYSARYNTEIGQGNQMPLWLLGFLY</sequence>
<dbReference type="OrthoDB" id="9768467at2"/>
<dbReference type="Proteomes" id="UP000032046">
    <property type="component" value="Unassembled WGS sequence"/>
</dbReference>
<feature type="domain" description="AAA" evidence="1">
    <location>
        <begin position="31"/>
        <end position="154"/>
    </location>
</feature>
<dbReference type="Gene3D" id="3.40.50.300">
    <property type="entry name" value="P-loop containing nucleotide triphosphate hydrolases"/>
    <property type="match status" value="1"/>
</dbReference>
<evidence type="ECO:0000313" key="2">
    <source>
        <dbReference type="EMBL" id="KIP63076.1"/>
    </source>
</evidence>
<organism evidence="2 3">
    <name type="scientific">Prevotella pectinovora</name>
    <dbReference type="NCBI Taxonomy" id="1602169"/>
    <lineage>
        <taxon>Bacteria</taxon>
        <taxon>Pseudomonadati</taxon>
        <taxon>Bacteroidota</taxon>
        <taxon>Bacteroidia</taxon>
        <taxon>Bacteroidales</taxon>
        <taxon>Prevotellaceae</taxon>
        <taxon>Prevotella</taxon>
    </lineage>
</organism>
<dbReference type="STRING" id="1602171.ST44_04905"/>
<dbReference type="PANTHER" id="PTHR42990:SF1">
    <property type="entry name" value="AAA+ ATPASE DOMAIN-CONTAINING PROTEIN"/>
    <property type="match status" value="1"/>
</dbReference>
<name>A0A0D0I6N1_9BACT</name>
<dbReference type="Pfam" id="PF13173">
    <property type="entry name" value="AAA_14"/>
    <property type="match status" value="1"/>
</dbReference>
<accession>A0A0D0I6N1</accession>
<dbReference type="RefSeq" id="WP_022317257.1">
    <property type="nucleotide sequence ID" value="NZ_DAIPDX010000098.1"/>
</dbReference>